<feature type="transmembrane region" description="Helical" evidence="9">
    <location>
        <begin position="91"/>
        <end position="112"/>
    </location>
</feature>
<dbReference type="GO" id="GO:0005886">
    <property type="term" value="C:plasma membrane"/>
    <property type="evidence" value="ECO:0007669"/>
    <property type="project" value="UniProtKB-SubCell"/>
</dbReference>
<evidence type="ECO:0000256" key="9">
    <source>
        <dbReference type="SAM" id="Phobius"/>
    </source>
</evidence>
<keyword evidence="6 9" id="KW-1133">Transmembrane helix</keyword>
<evidence type="ECO:0000313" key="10">
    <source>
        <dbReference type="EMBL" id="UZF47034.1"/>
    </source>
</evidence>
<dbReference type="EMBL" id="CP083974">
    <property type="protein sequence ID" value="UZF47034.1"/>
    <property type="molecule type" value="Genomic_DNA"/>
</dbReference>
<dbReference type="PANTHER" id="PTHR30472">
    <property type="entry name" value="FERRIC ENTEROBACTIN TRANSPORT SYSTEM PERMEASE PROTEIN"/>
    <property type="match status" value="1"/>
</dbReference>
<dbReference type="Proteomes" id="UP001162740">
    <property type="component" value="Chromosome"/>
</dbReference>
<dbReference type="GO" id="GO:0022857">
    <property type="term" value="F:transmembrane transporter activity"/>
    <property type="evidence" value="ECO:0007669"/>
    <property type="project" value="InterPro"/>
</dbReference>
<protein>
    <submittedName>
        <fullName evidence="10">Iron ABC transporter permease</fullName>
    </submittedName>
</protein>
<dbReference type="PANTHER" id="PTHR30472:SF70">
    <property type="entry name" value="MOLYBDATE IMPORT SYSTEM PERMEASE PROTEIN MOLB"/>
    <property type="match status" value="1"/>
</dbReference>
<accession>A0AA47A934</accession>
<feature type="transmembrane region" description="Helical" evidence="9">
    <location>
        <begin position="172"/>
        <end position="197"/>
    </location>
</feature>
<reference evidence="10 11" key="1">
    <citation type="journal article" date="2021" name="Front. Microbiol.">
        <title>Bacterial Transformation of Aromatic Monomers in Softwood Black Liquor.</title>
        <authorList>
            <person name="Navas L.E."/>
            <person name="Dexter G."/>
            <person name="Liu J."/>
            <person name="Levy-Booth D."/>
            <person name="Cho M."/>
            <person name="Jang S.K."/>
            <person name="Mansfield S.D."/>
            <person name="Renneckar S."/>
            <person name="Mohn W.W."/>
            <person name="Eltis L.D."/>
        </authorList>
    </citation>
    <scope>NUCLEOTIDE SEQUENCE [LARGE SCALE GENOMIC DNA]</scope>
    <source>
        <strain evidence="10 11">GD02</strain>
    </source>
</reference>
<feature type="transmembrane region" description="Helical" evidence="9">
    <location>
        <begin position="334"/>
        <end position="353"/>
    </location>
</feature>
<evidence type="ECO:0000256" key="8">
    <source>
        <dbReference type="SAM" id="MobiDB-lite"/>
    </source>
</evidence>
<organism evidence="10 11">
    <name type="scientific">Rhodococcus rhodochrous</name>
    <dbReference type="NCBI Taxonomy" id="1829"/>
    <lineage>
        <taxon>Bacteria</taxon>
        <taxon>Bacillati</taxon>
        <taxon>Actinomycetota</taxon>
        <taxon>Actinomycetes</taxon>
        <taxon>Mycobacteriales</taxon>
        <taxon>Nocardiaceae</taxon>
        <taxon>Rhodococcus</taxon>
    </lineage>
</organism>
<dbReference type="RefSeq" id="WP_229580099.1">
    <property type="nucleotide sequence ID" value="NZ_CP083974.1"/>
</dbReference>
<comment type="similarity">
    <text evidence="2">Belongs to the binding-protein-dependent transport system permease family. FecCD subfamily.</text>
</comment>
<dbReference type="Pfam" id="PF01032">
    <property type="entry name" value="FecCD"/>
    <property type="match status" value="1"/>
</dbReference>
<dbReference type="InterPro" id="IPR000522">
    <property type="entry name" value="ABC_transptr_permease_BtuC"/>
</dbReference>
<evidence type="ECO:0000256" key="6">
    <source>
        <dbReference type="ARBA" id="ARBA00022989"/>
    </source>
</evidence>
<feature type="region of interest" description="Disordered" evidence="8">
    <location>
        <begin position="1"/>
        <end position="22"/>
    </location>
</feature>
<dbReference type="SUPFAM" id="SSF81345">
    <property type="entry name" value="ABC transporter involved in vitamin B12 uptake, BtuC"/>
    <property type="match status" value="1"/>
</dbReference>
<dbReference type="FunFam" id="1.10.3470.10:FF:000001">
    <property type="entry name" value="Vitamin B12 ABC transporter permease BtuC"/>
    <property type="match status" value="1"/>
</dbReference>
<name>A0AA47A934_RHORH</name>
<dbReference type="InterPro" id="IPR037294">
    <property type="entry name" value="ABC_BtuC-like"/>
</dbReference>
<feature type="transmembrane region" description="Helical" evidence="9">
    <location>
        <begin position="132"/>
        <end position="160"/>
    </location>
</feature>
<evidence type="ECO:0000256" key="5">
    <source>
        <dbReference type="ARBA" id="ARBA00022692"/>
    </source>
</evidence>
<dbReference type="CDD" id="cd06550">
    <property type="entry name" value="TM_ABC_iron-siderophores_like"/>
    <property type="match status" value="1"/>
</dbReference>
<feature type="transmembrane region" description="Helical" evidence="9">
    <location>
        <begin position="217"/>
        <end position="239"/>
    </location>
</feature>
<evidence type="ECO:0000256" key="7">
    <source>
        <dbReference type="ARBA" id="ARBA00023136"/>
    </source>
</evidence>
<sequence>MTSSPVDATARSTSPASVSTPRQARWGRNPLIIAGFTALVVVVALVALAVGRYFVPPNEIVRLLAGQILPLRETWTQQESTVVLDVRLPRVLLSILIGAGLALTGAVMQGVFRNPLASAQILGVSSGASFGGVLVLLVGLGGVALVGGAFIGGVIALLLVLTIARAVPGAPLLMIILGGTVVGAMFQAMVSFITYIADPYSELPSIVFWLMGSLATASYGKLAIAAVPILLPALVVLALRWRLNILSMGDEDAVALGLRPQRLRLLLLGCVAMITAAAVAVSGVIGWVGLVVPHLVRMMIGTDNRMVLPVSALLGAAYLTAIDTLSRVLSTAEIPIGILTAIIGAPFFVALLIRNRTRLWGSDA</sequence>
<dbReference type="AlphaFoldDB" id="A0AA47A934"/>
<evidence type="ECO:0000256" key="2">
    <source>
        <dbReference type="ARBA" id="ARBA00007935"/>
    </source>
</evidence>
<keyword evidence="7 9" id="KW-0472">Membrane</keyword>
<gene>
    <name evidence="10" type="ORF">KUM34_010405</name>
</gene>
<evidence type="ECO:0000256" key="3">
    <source>
        <dbReference type="ARBA" id="ARBA00022448"/>
    </source>
</evidence>
<feature type="transmembrane region" description="Helical" evidence="9">
    <location>
        <begin position="265"/>
        <end position="286"/>
    </location>
</feature>
<feature type="transmembrane region" description="Helical" evidence="9">
    <location>
        <begin position="306"/>
        <end position="322"/>
    </location>
</feature>
<feature type="transmembrane region" description="Helical" evidence="9">
    <location>
        <begin position="31"/>
        <end position="55"/>
    </location>
</feature>
<proteinExistence type="inferred from homology"/>
<keyword evidence="5 9" id="KW-0812">Transmembrane</keyword>
<dbReference type="GO" id="GO:0033214">
    <property type="term" value="P:siderophore-iron import into cell"/>
    <property type="evidence" value="ECO:0007669"/>
    <property type="project" value="TreeGrafter"/>
</dbReference>
<comment type="subcellular location">
    <subcellularLocation>
        <location evidence="1">Cell membrane</location>
        <topology evidence="1">Multi-pass membrane protein</topology>
    </subcellularLocation>
</comment>
<evidence type="ECO:0000313" key="11">
    <source>
        <dbReference type="Proteomes" id="UP001162740"/>
    </source>
</evidence>
<keyword evidence="4" id="KW-1003">Cell membrane</keyword>
<evidence type="ECO:0000256" key="1">
    <source>
        <dbReference type="ARBA" id="ARBA00004651"/>
    </source>
</evidence>
<evidence type="ECO:0000256" key="4">
    <source>
        <dbReference type="ARBA" id="ARBA00022475"/>
    </source>
</evidence>
<dbReference type="Gene3D" id="1.10.3470.10">
    <property type="entry name" value="ABC transporter involved in vitamin B12 uptake, BtuC"/>
    <property type="match status" value="1"/>
</dbReference>
<keyword evidence="3" id="KW-0813">Transport</keyword>